<dbReference type="RefSeq" id="WP_073151900.1">
    <property type="nucleotide sequence ID" value="NZ_FQYY01000007.1"/>
</dbReference>
<proteinExistence type="predicted"/>
<gene>
    <name evidence="3" type="ORF">SAMN04488096_10748</name>
</gene>
<evidence type="ECO:0000256" key="1">
    <source>
        <dbReference type="SAM" id="SignalP"/>
    </source>
</evidence>
<feature type="chain" id="PRO_5012974542" evidence="1">
    <location>
        <begin position="24"/>
        <end position="320"/>
    </location>
</feature>
<keyword evidence="4" id="KW-1185">Reference proteome</keyword>
<organism evidence="3 4">
    <name type="scientific">Mesonia phycicola</name>
    <dbReference type="NCBI Taxonomy" id="579105"/>
    <lineage>
        <taxon>Bacteria</taxon>
        <taxon>Pseudomonadati</taxon>
        <taxon>Bacteroidota</taxon>
        <taxon>Flavobacteriia</taxon>
        <taxon>Flavobacteriales</taxon>
        <taxon>Flavobacteriaceae</taxon>
        <taxon>Mesonia</taxon>
    </lineage>
</organism>
<accession>A0A1M6FZT3</accession>
<dbReference type="AlphaFoldDB" id="A0A1M6FZT3"/>
<sequence>MNISKLHPLLLLIIFLISCNSTDNDIIEEDDDQEIITDNCYTDQALDSSRGLCDVTLPYTNNFEETTSSTVRIISTNSIPNHDVGLFGAVQGSLNPNAITEQSEVYHITLTPTISSELTSLLSSTGPAYSFGVLLNGVELDPVAAEPFPHEGFDSPNANWEWNLEALNVNLGLDCTNAHVQPTGKYHYHGTPTSFLEHLNISNQEMTLIGYAADGFPIYYRYAYANANSSSSEVIEMTSSYQLKSGNRPGDGITAPCDVYNGIYTNDYEYVEGLGSLDESNGRTGVTPEYPEGIYYYIITEDFPSIPRYFRGTPSDDFRI</sequence>
<feature type="domain" description="YHYH" evidence="2">
    <location>
        <begin position="106"/>
        <end position="312"/>
    </location>
</feature>
<name>A0A1M6FZT3_9FLAO</name>
<evidence type="ECO:0000259" key="2">
    <source>
        <dbReference type="Pfam" id="PF14240"/>
    </source>
</evidence>
<dbReference type="EMBL" id="FQYY01000007">
    <property type="protein sequence ID" value="SHJ03235.1"/>
    <property type="molecule type" value="Genomic_DNA"/>
</dbReference>
<keyword evidence="1" id="KW-0732">Signal</keyword>
<dbReference type="Pfam" id="PF14240">
    <property type="entry name" value="YHYH"/>
    <property type="match status" value="1"/>
</dbReference>
<reference evidence="3 4" key="1">
    <citation type="submission" date="2016-11" db="EMBL/GenBank/DDBJ databases">
        <authorList>
            <person name="Jaros S."/>
            <person name="Januszkiewicz K."/>
            <person name="Wedrychowicz H."/>
        </authorList>
    </citation>
    <scope>NUCLEOTIDE SEQUENCE [LARGE SCALE GENOMIC DNA]</scope>
    <source>
        <strain evidence="3 4">DSM 21425</strain>
    </source>
</reference>
<dbReference type="Proteomes" id="UP000184225">
    <property type="component" value="Unassembled WGS sequence"/>
</dbReference>
<dbReference type="InterPro" id="IPR025924">
    <property type="entry name" value="YHYH_dom"/>
</dbReference>
<evidence type="ECO:0000313" key="3">
    <source>
        <dbReference type="EMBL" id="SHJ03235.1"/>
    </source>
</evidence>
<protein>
    <submittedName>
        <fullName evidence="3">YHYH protein</fullName>
    </submittedName>
</protein>
<feature type="signal peptide" evidence="1">
    <location>
        <begin position="1"/>
        <end position="23"/>
    </location>
</feature>
<dbReference type="PROSITE" id="PS51257">
    <property type="entry name" value="PROKAR_LIPOPROTEIN"/>
    <property type="match status" value="1"/>
</dbReference>
<dbReference type="OrthoDB" id="665834at2"/>
<dbReference type="STRING" id="579105.SAMN04488096_10748"/>
<evidence type="ECO:0000313" key="4">
    <source>
        <dbReference type="Proteomes" id="UP000184225"/>
    </source>
</evidence>